<organism evidence="1 2">
    <name type="scientific">Trifolium medium</name>
    <dbReference type="NCBI Taxonomy" id="97028"/>
    <lineage>
        <taxon>Eukaryota</taxon>
        <taxon>Viridiplantae</taxon>
        <taxon>Streptophyta</taxon>
        <taxon>Embryophyta</taxon>
        <taxon>Tracheophyta</taxon>
        <taxon>Spermatophyta</taxon>
        <taxon>Magnoliopsida</taxon>
        <taxon>eudicotyledons</taxon>
        <taxon>Gunneridae</taxon>
        <taxon>Pentapetalae</taxon>
        <taxon>rosids</taxon>
        <taxon>fabids</taxon>
        <taxon>Fabales</taxon>
        <taxon>Fabaceae</taxon>
        <taxon>Papilionoideae</taxon>
        <taxon>50 kb inversion clade</taxon>
        <taxon>NPAAA clade</taxon>
        <taxon>Hologalegina</taxon>
        <taxon>IRL clade</taxon>
        <taxon>Trifolieae</taxon>
        <taxon>Trifolium</taxon>
    </lineage>
</organism>
<evidence type="ECO:0000313" key="2">
    <source>
        <dbReference type="Proteomes" id="UP000265520"/>
    </source>
</evidence>
<comment type="caution">
    <text evidence="1">The sequence shown here is derived from an EMBL/GenBank/DDBJ whole genome shotgun (WGS) entry which is preliminary data.</text>
</comment>
<dbReference type="EMBL" id="LXQA010375332">
    <property type="protein sequence ID" value="MCI47670.1"/>
    <property type="molecule type" value="Genomic_DNA"/>
</dbReference>
<sequence length="35" mass="3680">MPIWLTGVQVFGPCSSISGGILAACRTLSEELTEI</sequence>
<keyword evidence="2" id="KW-1185">Reference proteome</keyword>
<proteinExistence type="predicted"/>
<accession>A0A392SIB8</accession>
<name>A0A392SIB8_9FABA</name>
<dbReference type="Proteomes" id="UP000265520">
    <property type="component" value="Unassembled WGS sequence"/>
</dbReference>
<evidence type="ECO:0000313" key="1">
    <source>
        <dbReference type="EMBL" id="MCI47670.1"/>
    </source>
</evidence>
<dbReference type="AlphaFoldDB" id="A0A392SIB8"/>
<feature type="non-terminal residue" evidence="1">
    <location>
        <position position="35"/>
    </location>
</feature>
<protein>
    <submittedName>
        <fullName evidence="1">Uncharacterized protein</fullName>
    </submittedName>
</protein>
<reference evidence="1 2" key="1">
    <citation type="journal article" date="2018" name="Front. Plant Sci.">
        <title>Red Clover (Trifolium pratense) and Zigzag Clover (T. medium) - A Picture of Genomic Similarities and Differences.</title>
        <authorList>
            <person name="Dluhosova J."/>
            <person name="Istvanek J."/>
            <person name="Nedelnik J."/>
            <person name="Repkova J."/>
        </authorList>
    </citation>
    <scope>NUCLEOTIDE SEQUENCE [LARGE SCALE GENOMIC DNA]</scope>
    <source>
        <strain evidence="2">cv. 10/8</strain>
        <tissue evidence="1">Leaf</tissue>
    </source>
</reference>